<dbReference type="InParanoid" id="D3AZQ3"/>
<dbReference type="CDD" id="cd03178">
    <property type="entry name" value="GST_C_Ure2p_like"/>
    <property type="match status" value="1"/>
</dbReference>
<dbReference type="GO" id="GO:0016740">
    <property type="term" value="F:transferase activity"/>
    <property type="evidence" value="ECO:0007669"/>
    <property type="project" value="UniProtKB-KW"/>
</dbReference>
<evidence type="ECO:0000259" key="5">
    <source>
        <dbReference type="PROSITE" id="PS50405"/>
    </source>
</evidence>
<comment type="caution">
    <text evidence="6">The sequence shown here is derived from an EMBL/GenBank/DDBJ whole genome shotgun (WGS) entry which is preliminary data.</text>
</comment>
<keyword evidence="7" id="KW-1185">Reference proteome</keyword>
<dbReference type="Gene3D" id="3.40.30.10">
    <property type="entry name" value="Glutaredoxin"/>
    <property type="match status" value="1"/>
</dbReference>
<dbReference type="PROSITE" id="PS50405">
    <property type="entry name" value="GST_CTER"/>
    <property type="match status" value="1"/>
</dbReference>
<organism evidence="6 7">
    <name type="scientific">Heterostelium pallidum (strain ATCC 26659 / Pp 5 / PN500)</name>
    <name type="common">Cellular slime mold</name>
    <name type="synonym">Polysphondylium pallidum</name>
    <dbReference type="NCBI Taxonomy" id="670386"/>
    <lineage>
        <taxon>Eukaryota</taxon>
        <taxon>Amoebozoa</taxon>
        <taxon>Evosea</taxon>
        <taxon>Eumycetozoa</taxon>
        <taxon>Dictyostelia</taxon>
        <taxon>Acytosteliales</taxon>
        <taxon>Acytosteliaceae</taxon>
        <taxon>Heterostelium</taxon>
    </lineage>
</organism>
<dbReference type="SFLD" id="SFLDS00019">
    <property type="entry name" value="Glutathione_Transferase_(cytos"/>
    <property type="match status" value="1"/>
</dbReference>
<feature type="region of interest" description="Disordered" evidence="3">
    <location>
        <begin position="1"/>
        <end position="21"/>
    </location>
</feature>
<evidence type="ECO:0000256" key="3">
    <source>
        <dbReference type="SAM" id="MobiDB-lite"/>
    </source>
</evidence>
<evidence type="ECO:0000256" key="2">
    <source>
        <dbReference type="RuleBase" id="RU003494"/>
    </source>
</evidence>
<dbReference type="InterPro" id="IPR004046">
    <property type="entry name" value="GST_C"/>
</dbReference>
<dbReference type="RefSeq" id="XP_020437541.1">
    <property type="nucleotide sequence ID" value="XM_020573424.1"/>
</dbReference>
<dbReference type="SFLD" id="SFLDG00358">
    <property type="entry name" value="Main_(cytGST)"/>
    <property type="match status" value="1"/>
</dbReference>
<keyword evidence="6" id="KW-0808">Transferase</keyword>
<dbReference type="Pfam" id="PF02798">
    <property type="entry name" value="GST_N"/>
    <property type="match status" value="1"/>
</dbReference>
<dbReference type="GeneID" id="31357962"/>
<dbReference type="PROSITE" id="PS50404">
    <property type="entry name" value="GST_NTER"/>
    <property type="match status" value="1"/>
</dbReference>
<dbReference type="SUPFAM" id="SSF47616">
    <property type="entry name" value="GST C-terminal domain-like"/>
    <property type="match status" value="1"/>
</dbReference>
<dbReference type="InterPro" id="IPR040079">
    <property type="entry name" value="Glutathione_S-Trfase"/>
</dbReference>
<dbReference type="SFLD" id="SFLDG01151">
    <property type="entry name" value="Main.2:_Nu-like"/>
    <property type="match status" value="1"/>
</dbReference>
<dbReference type="InterPro" id="IPR004045">
    <property type="entry name" value="Glutathione_S-Trfase_N"/>
</dbReference>
<dbReference type="InterPro" id="IPR036249">
    <property type="entry name" value="Thioredoxin-like_sf"/>
</dbReference>
<protein>
    <submittedName>
        <fullName evidence="6">Putative glutathione S-transferase</fullName>
    </submittedName>
</protein>
<evidence type="ECO:0000313" key="7">
    <source>
        <dbReference type="Proteomes" id="UP000001396"/>
    </source>
</evidence>
<dbReference type="Proteomes" id="UP000001396">
    <property type="component" value="Unassembled WGS sequence"/>
</dbReference>
<dbReference type="AlphaFoldDB" id="D3AZQ3"/>
<dbReference type="CDD" id="cd03048">
    <property type="entry name" value="GST_N_Ure2p_like"/>
    <property type="match status" value="1"/>
</dbReference>
<proteinExistence type="inferred from homology"/>
<dbReference type="InterPro" id="IPR036282">
    <property type="entry name" value="Glutathione-S-Trfase_C_sf"/>
</dbReference>
<dbReference type="PANTHER" id="PTHR44051:SF8">
    <property type="entry name" value="GLUTATHIONE S-TRANSFERASE GSTA"/>
    <property type="match status" value="1"/>
</dbReference>
<dbReference type="SUPFAM" id="SSF52833">
    <property type="entry name" value="Thioredoxin-like"/>
    <property type="match status" value="1"/>
</dbReference>
<dbReference type="EMBL" id="ADBJ01000008">
    <property type="protein sequence ID" value="EFA85432.1"/>
    <property type="molecule type" value="Genomic_DNA"/>
</dbReference>
<dbReference type="InterPro" id="IPR010987">
    <property type="entry name" value="Glutathione-S-Trfase_C-like"/>
</dbReference>
<evidence type="ECO:0000259" key="4">
    <source>
        <dbReference type="PROSITE" id="PS50404"/>
    </source>
</evidence>
<dbReference type="Gene3D" id="1.20.1050.10">
    <property type="match status" value="1"/>
</dbReference>
<dbReference type="Pfam" id="PF00043">
    <property type="entry name" value="GST_C"/>
    <property type="match status" value="1"/>
</dbReference>
<evidence type="ECO:0000256" key="1">
    <source>
        <dbReference type="ARBA" id="ARBA00007409"/>
    </source>
</evidence>
<feature type="compositionally biased region" description="Polar residues" evidence="3">
    <location>
        <begin position="1"/>
        <end position="17"/>
    </location>
</feature>
<accession>D3AZQ3</accession>
<comment type="similarity">
    <text evidence="1 2">Belongs to the GST superfamily.</text>
</comment>
<sequence length="252" mass="29256">MSQQLQQSNSTDNTHLNQGKPYKFYGTGTTNPWKIKFLFDELGIDYVYEDIDIFNEHSEKRKEFIKLFPNGKVPAIIDYTVNPPLKIFESGAILIYLAQKHGKGKFIPDLNTDPHSYADVLQWLAWQISGLGPMNGQYTYFSCFAPEAVPIAEERYLKETDRLYTVLDKQLEGKEWIAANQYSIVDMAVYSWAVYIREGFLPNYQKYKNVMAWLDRMNQRPAVAKHLPTILAPLKEEIEHLTHAGTYRIKFD</sequence>
<feature type="domain" description="GST C-terminal" evidence="5">
    <location>
        <begin position="113"/>
        <end position="244"/>
    </location>
</feature>
<gene>
    <name evidence="6" type="ORF">PPL_02437</name>
</gene>
<name>D3AZQ3_HETP5</name>
<dbReference type="STRING" id="670386.D3AZQ3"/>
<dbReference type="PANTHER" id="PTHR44051">
    <property type="entry name" value="GLUTATHIONE S-TRANSFERASE-RELATED"/>
    <property type="match status" value="1"/>
</dbReference>
<feature type="domain" description="GST N-terminal" evidence="4">
    <location>
        <begin position="19"/>
        <end position="105"/>
    </location>
</feature>
<evidence type="ECO:0000313" key="6">
    <source>
        <dbReference type="EMBL" id="EFA85432.1"/>
    </source>
</evidence>
<reference evidence="6 7" key="1">
    <citation type="journal article" date="2011" name="Genome Res.">
        <title>Phylogeny-wide analysis of social amoeba genomes highlights ancient origins for complex intercellular communication.</title>
        <authorList>
            <person name="Heidel A.J."/>
            <person name="Lawal H.M."/>
            <person name="Felder M."/>
            <person name="Schilde C."/>
            <person name="Helps N.R."/>
            <person name="Tunggal B."/>
            <person name="Rivero F."/>
            <person name="John U."/>
            <person name="Schleicher M."/>
            <person name="Eichinger L."/>
            <person name="Platzer M."/>
            <person name="Noegel A.A."/>
            <person name="Schaap P."/>
            <person name="Gloeckner G."/>
        </authorList>
    </citation>
    <scope>NUCLEOTIDE SEQUENCE [LARGE SCALE GENOMIC DNA]</scope>
    <source>
        <strain evidence="7">ATCC 26659 / Pp 5 / PN500</strain>
    </source>
</reference>